<feature type="region of interest" description="Disordered" evidence="1">
    <location>
        <begin position="271"/>
        <end position="330"/>
    </location>
</feature>
<feature type="region of interest" description="Disordered" evidence="1">
    <location>
        <begin position="185"/>
        <end position="259"/>
    </location>
</feature>
<feature type="region of interest" description="Disordered" evidence="1">
    <location>
        <begin position="1"/>
        <end position="23"/>
    </location>
</feature>
<protein>
    <submittedName>
        <fullName evidence="2">Uncharacterized protein</fullName>
    </submittedName>
</protein>
<feature type="compositionally biased region" description="Basic and acidic residues" evidence="1">
    <location>
        <begin position="197"/>
        <end position="210"/>
    </location>
</feature>
<proteinExistence type="predicted"/>
<feature type="compositionally biased region" description="Basic and acidic residues" evidence="1">
    <location>
        <begin position="237"/>
        <end position="259"/>
    </location>
</feature>
<feature type="compositionally biased region" description="Basic residues" evidence="1">
    <location>
        <begin position="285"/>
        <end position="311"/>
    </location>
</feature>
<feature type="compositionally biased region" description="Basic and acidic residues" evidence="1">
    <location>
        <begin position="271"/>
        <end position="284"/>
    </location>
</feature>
<accession>A0A6J4SDG5</accession>
<gene>
    <name evidence="2" type="ORF">AVDCRST_MAG13-1682</name>
</gene>
<name>A0A6J4SDG5_9ACTN</name>
<feature type="region of interest" description="Disordered" evidence="1">
    <location>
        <begin position="371"/>
        <end position="483"/>
    </location>
</feature>
<reference evidence="2" key="1">
    <citation type="submission" date="2020-02" db="EMBL/GenBank/DDBJ databases">
        <authorList>
            <person name="Meier V. D."/>
        </authorList>
    </citation>
    <scope>NUCLEOTIDE SEQUENCE</scope>
    <source>
        <strain evidence="2">AVDCRST_MAG13</strain>
    </source>
</reference>
<organism evidence="2">
    <name type="scientific">uncultured Solirubrobacteraceae bacterium</name>
    <dbReference type="NCBI Taxonomy" id="1162706"/>
    <lineage>
        <taxon>Bacteria</taxon>
        <taxon>Bacillati</taxon>
        <taxon>Actinomycetota</taxon>
        <taxon>Thermoleophilia</taxon>
        <taxon>Solirubrobacterales</taxon>
        <taxon>Solirubrobacteraceae</taxon>
        <taxon>environmental samples</taxon>
    </lineage>
</organism>
<dbReference type="AlphaFoldDB" id="A0A6J4SDG5"/>
<feature type="compositionally biased region" description="Basic residues" evidence="1">
    <location>
        <begin position="450"/>
        <end position="469"/>
    </location>
</feature>
<evidence type="ECO:0000256" key="1">
    <source>
        <dbReference type="SAM" id="MobiDB-lite"/>
    </source>
</evidence>
<evidence type="ECO:0000313" key="2">
    <source>
        <dbReference type="EMBL" id="CAA9489716.1"/>
    </source>
</evidence>
<sequence>MQRHALAHPGQPVTLPVAGGDPEPVVADADLDLRVEVAQHDLHPPRRDGVLEDVRQRLLGDPMDAHPHLVGQVACRALDLEPDRQAGAGEPAHQAGQVGVPLARPQHAEQPAHLGQRVPAGLGDLRQRPARRCGVARRGVAAAVGLRDHHRQRVGDHVVQVAGDPRALARRADLRLLVALDLQRRQPGAAGDPPVGQERDEQHVPGHDGGAEDEAVEHAGKRRERRHHDAPYQGGGEPDRPEPGRPVHQEGVEGDERRQVGHQHVLGDRELHEAGGHHGREHDHRCARRERQRRDQRQRHQHLLGARRHRGVVGDQAARDQLGGDEQRRDRGDGVIACMRVTIEPAVEATEQEPIIRRTWRVGGRRGRRLRPATPGWPYPRVPADPYARRGPAMATRARRRRRLCAQSTSTGPQGAAWRERSSTSRSSTRAPGRLTPSNHPTQGVPHAAARFRRVRRQAHRRPRPRRVRRVLELERRHRPPRR</sequence>
<dbReference type="EMBL" id="CADCVO010000262">
    <property type="protein sequence ID" value="CAA9489716.1"/>
    <property type="molecule type" value="Genomic_DNA"/>
</dbReference>